<dbReference type="InterPro" id="IPR044160">
    <property type="entry name" value="TGD4-like"/>
</dbReference>
<protein>
    <recommendedName>
        <fullName evidence="3">Protein TRIGALACTOSYLDIACYLGLYCEROL 4, chloroplastic</fullName>
    </recommendedName>
</protein>
<dbReference type="GO" id="GO:0070300">
    <property type="term" value="F:phosphatidic acid binding"/>
    <property type="evidence" value="ECO:0007669"/>
    <property type="project" value="InterPro"/>
</dbReference>
<keyword evidence="2" id="KW-1185">Reference proteome</keyword>
<evidence type="ECO:0000313" key="1">
    <source>
        <dbReference type="EMBL" id="PIA60718.1"/>
    </source>
</evidence>
<dbReference type="PANTHER" id="PTHR34954:SF4">
    <property type="entry name" value="PROTEIN TRIGALACTOSYLDIACYLGLYCEROL 4, CHLOROPLASTIC"/>
    <property type="match status" value="1"/>
</dbReference>
<dbReference type="AlphaFoldDB" id="A0A2G5EY86"/>
<sequence length="465" mass="51944">MKKLRWVMDGGFWDLDISTPITVDGVTRPIPDHPLPLGLSRGTKLTRPKQIDFLQRFMFLPFVPSYAGHKSNGGNALALQRVIAFPFHENWFATVLGEFNIQKFVSSVKESGFKHTEKYAWVKNIGSHLCDTSLYALGLCSEFFITPDDTLLVSSEKYGDKKSPRHKAVFQHNFPQHNLTVEAAWPGLFTDKSSTYWDVPSLVEIDLASTSSDSGSSYHLCAHHLNGVPKQLDGDQTAHTHAALQPGLCLKSAFSIKKNLDIWRSKEGKLKMVQPFDVFLSDPHLSLSGIFGTVLTATFGDNSMGVRREDQSHGINICGPNKSAILADFFATISCTAQHGNFQRLFLDLTRAHARLDFPSGSTLVTGAARLAQDLYNSKRPDLEAVQTICPKVTLSFQQQIFGEFSFRIDSNLAFDLKNSEWRPQVNNTVYAIEYALKVLGSAKAVAWYSPKNKEAMVELRFFEN</sequence>
<reference evidence="1 2" key="1">
    <citation type="submission" date="2017-09" db="EMBL/GenBank/DDBJ databases">
        <title>WGS assembly of Aquilegia coerulea Goldsmith.</title>
        <authorList>
            <person name="Hodges S."/>
            <person name="Kramer E."/>
            <person name="Nordborg M."/>
            <person name="Tomkins J."/>
            <person name="Borevitz J."/>
            <person name="Derieg N."/>
            <person name="Yan J."/>
            <person name="Mihaltcheva S."/>
            <person name="Hayes R.D."/>
            <person name="Rokhsar D."/>
        </authorList>
    </citation>
    <scope>NUCLEOTIDE SEQUENCE [LARGE SCALE GENOMIC DNA]</scope>
    <source>
        <strain evidence="2">cv. Goldsmith</strain>
    </source>
</reference>
<dbReference type="FunCoup" id="A0A2G5EY86">
    <property type="interactions" value="1628"/>
</dbReference>
<accession>A0A2G5EY86</accession>
<dbReference type="GO" id="GO:1990052">
    <property type="term" value="P:ER to chloroplast lipid transport"/>
    <property type="evidence" value="ECO:0007669"/>
    <property type="project" value="InterPro"/>
</dbReference>
<evidence type="ECO:0008006" key="3">
    <source>
        <dbReference type="Google" id="ProtNLM"/>
    </source>
</evidence>
<organism evidence="1 2">
    <name type="scientific">Aquilegia coerulea</name>
    <name type="common">Rocky mountain columbine</name>
    <dbReference type="NCBI Taxonomy" id="218851"/>
    <lineage>
        <taxon>Eukaryota</taxon>
        <taxon>Viridiplantae</taxon>
        <taxon>Streptophyta</taxon>
        <taxon>Embryophyta</taxon>
        <taxon>Tracheophyta</taxon>
        <taxon>Spermatophyta</taxon>
        <taxon>Magnoliopsida</taxon>
        <taxon>Ranunculales</taxon>
        <taxon>Ranunculaceae</taxon>
        <taxon>Thalictroideae</taxon>
        <taxon>Aquilegia</taxon>
    </lineage>
</organism>
<dbReference type="STRING" id="218851.A0A2G5EY86"/>
<gene>
    <name evidence="1" type="ORF">AQUCO_00300321v1</name>
</gene>
<dbReference type="InParanoid" id="A0A2G5EY86"/>
<dbReference type="OrthoDB" id="512148at2759"/>
<dbReference type="PANTHER" id="PTHR34954">
    <property type="entry name" value="EXPRESSED PROTEIN"/>
    <property type="match status" value="1"/>
</dbReference>
<name>A0A2G5EY86_AQUCA</name>
<dbReference type="GO" id="GO:0034196">
    <property type="term" value="P:acylglycerol transport"/>
    <property type="evidence" value="ECO:0007669"/>
    <property type="project" value="InterPro"/>
</dbReference>
<dbReference type="EMBL" id="KZ305020">
    <property type="protein sequence ID" value="PIA60718.1"/>
    <property type="molecule type" value="Genomic_DNA"/>
</dbReference>
<dbReference type="GO" id="GO:0009941">
    <property type="term" value="C:chloroplast envelope"/>
    <property type="evidence" value="ECO:0007669"/>
    <property type="project" value="TreeGrafter"/>
</dbReference>
<evidence type="ECO:0000313" key="2">
    <source>
        <dbReference type="Proteomes" id="UP000230069"/>
    </source>
</evidence>
<dbReference type="Proteomes" id="UP000230069">
    <property type="component" value="Unassembled WGS sequence"/>
</dbReference>
<proteinExistence type="predicted"/>